<keyword evidence="1" id="KW-0436">Ligase</keyword>
<accession>A0ACC0UIS9</accession>
<evidence type="ECO:0000313" key="1">
    <source>
        <dbReference type="EMBL" id="KAI9511017.1"/>
    </source>
</evidence>
<evidence type="ECO:0000313" key="2">
    <source>
        <dbReference type="Proteomes" id="UP001207468"/>
    </source>
</evidence>
<keyword evidence="2" id="KW-1185">Reference proteome</keyword>
<sequence>MAYKPFSHDDSQLIADLHSLHKNSPKSVKPVQYAVPAVPEITVESWRMNEFRYYDVPSPFPTLARGLFSVEEKGRAEGQAQYRIVARGYDKFFNVGEVLWTNWSSLEAHTKPPYTLTLKSNGCIIFIAALSPSKLLITSKHSLGPIQGTPESHAQAGERWLLRHLEQVGKTTEQLAKVLWEKNWTAVAELCDDSFEEHVLPYSAEQTGLHLHGLNECSRHFQTQSTAVVDEFAREWGLIVTASFELPSIPEVKSFTEAIALTGKWNGEALEGFVVRTTVSSPRGSQGDAIAPPYPPGSPLFFKVKFDQPYIMYREWREITKFLLSKGEPANVPQNKMKRPETKTYVEWVRQEIKSHPELFEGYTNGHGIIATRNRFLKWLETEDGKRSKKQFEVDEKAIQPSGKQYGKTIIMPIAIPGAGKTSISVALAELFHFGHTQSDDIPVKRSAPLFIQNVKELLQEYDVVIADKNNHLHQHRKELRDATEGMHPPVRLLALNWSLDQPHAVIHRMCADRILVRGANHQTLPGDAPDKSHEQVVWRFLKNTDRLDAKEADATVEMDISEDLEHSLARAIDGIVRVLGLPRPDPERVGVALSKARAYKPAQKNAKMATKAPSKPRYFGLLAEINLVDALDAHISRQEGMLHDFWNKLKADGRVSRYPHVTIVHSRQLPEECDLWNRCVALYRLTSPPLFCARLDYVVANERLIAVTVENLSVEGEGKEGSTFISQLDPQLRERLHITIGCKDSSVSSVEAGALVESFKKGEKGIDSVPLEAVHMKARIGSMFS</sequence>
<reference evidence="1" key="1">
    <citation type="submission" date="2021-03" db="EMBL/GenBank/DDBJ databases">
        <title>Evolutionary priming and transition to the ectomycorrhizal habit in an iconic lineage of mushroom-forming fungi: is preadaptation a requirement?</title>
        <authorList>
            <consortium name="DOE Joint Genome Institute"/>
            <person name="Looney B.P."/>
            <person name="Miyauchi S."/>
            <person name="Morin E."/>
            <person name="Drula E."/>
            <person name="Courty P.E."/>
            <person name="Chicoki N."/>
            <person name="Fauchery L."/>
            <person name="Kohler A."/>
            <person name="Kuo A."/>
            <person name="LaButti K."/>
            <person name="Pangilinan J."/>
            <person name="Lipzen A."/>
            <person name="Riley R."/>
            <person name="Andreopoulos W."/>
            <person name="He G."/>
            <person name="Johnson J."/>
            <person name="Barry K.W."/>
            <person name="Grigoriev I.V."/>
            <person name="Nagy L."/>
            <person name="Hibbett D."/>
            <person name="Henrissat B."/>
            <person name="Matheny P.B."/>
            <person name="Labbe J."/>
            <person name="Martin A.F."/>
        </authorList>
    </citation>
    <scope>NUCLEOTIDE SEQUENCE</scope>
    <source>
        <strain evidence="1">BPL698</strain>
    </source>
</reference>
<proteinExistence type="predicted"/>
<protein>
    <submittedName>
        <fullName evidence="1">RNA ligase-domain-containing protein</fullName>
    </submittedName>
</protein>
<dbReference type="EMBL" id="JAGFNK010000029">
    <property type="protein sequence ID" value="KAI9511017.1"/>
    <property type="molecule type" value="Genomic_DNA"/>
</dbReference>
<dbReference type="Proteomes" id="UP001207468">
    <property type="component" value="Unassembled WGS sequence"/>
</dbReference>
<gene>
    <name evidence="1" type="ORF">F5148DRAFT_456590</name>
</gene>
<comment type="caution">
    <text evidence="1">The sequence shown here is derived from an EMBL/GenBank/DDBJ whole genome shotgun (WGS) entry which is preliminary data.</text>
</comment>
<name>A0ACC0UIS9_9AGAM</name>
<organism evidence="1 2">
    <name type="scientific">Russula earlei</name>
    <dbReference type="NCBI Taxonomy" id="71964"/>
    <lineage>
        <taxon>Eukaryota</taxon>
        <taxon>Fungi</taxon>
        <taxon>Dikarya</taxon>
        <taxon>Basidiomycota</taxon>
        <taxon>Agaricomycotina</taxon>
        <taxon>Agaricomycetes</taxon>
        <taxon>Russulales</taxon>
        <taxon>Russulaceae</taxon>
        <taxon>Russula</taxon>
    </lineage>
</organism>